<feature type="compositionally biased region" description="Pro residues" evidence="1">
    <location>
        <begin position="55"/>
        <end position="65"/>
    </location>
</feature>
<reference evidence="2 3" key="1">
    <citation type="submission" date="2020-03" db="EMBL/GenBank/DDBJ databases">
        <title>The role of nitrogen metabolism on polyethylene biodegradation.</title>
        <authorList>
            <person name="Peixoto J."/>
            <person name="Vizzotto C.S."/>
            <person name="Ramos A."/>
            <person name="Alves G."/>
            <person name="Steindorff A."/>
            <person name="Kruger R."/>
        </authorList>
    </citation>
    <scope>NUCLEOTIDE SEQUENCE [LARGE SCALE GENOMIC DNA]</scope>
    <source>
        <strain evidence="2 3">PE63</strain>
    </source>
</reference>
<name>A0ABS5LPZ9_9BURK</name>
<gene>
    <name evidence="2" type="ORF">DJFAAGMI_01161</name>
</gene>
<sequence>MSDPEHTVPTGATPSKNGKPGENQASEPTIIAEQHRTVPAGATHIPSGSAATSSPPAPPEQPGNPDPSQQPQYPADPMDPSDPHSPNPIEGRR</sequence>
<evidence type="ECO:0008006" key="4">
    <source>
        <dbReference type="Google" id="ProtNLM"/>
    </source>
</evidence>
<organism evidence="2 3">
    <name type="scientific">Comamonas brasiliensis</name>
    <dbReference type="NCBI Taxonomy" id="1812482"/>
    <lineage>
        <taxon>Bacteria</taxon>
        <taxon>Pseudomonadati</taxon>
        <taxon>Pseudomonadota</taxon>
        <taxon>Betaproteobacteria</taxon>
        <taxon>Burkholderiales</taxon>
        <taxon>Comamonadaceae</taxon>
        <taxon>Comamonas</taxon>
    </lineage>
</organism>
<evidence type="ECO:0000313" key="3">
    <source>
        <dbReference type="Proteomes" id="UP001647436"/>
    </source>
</evidence>
<feature type="region of interest" description="Disordered" evidence="1">
    <location>
        <begin position="1"/>
        <end position="93"/>
    </location>
</feature>
<comment type="caution">
    <text evidence="2">The sequence shown here is derived from an EMBL/GenBank/DDBJ whole genome shotgun (WGS) entry which is preliminary data.</text>
</comment>
<evidence type="ECO:0000313" key="2">
    <source>
        <dbReference type="EMBL" id="MBS3018429.1"/>
    </source>
</evidence>
<dbReference type="Proteomes" id="UP001647436">
    <property type="component" value="Unassembled WGS sequence"/>
</dbReference>
<accession>A0ABS5LPZ9</accession>
<protein>
    <recommendedName>
        <fullName evidence="4">MARCKS-like protein</fullName>
    </recommendedName>
</protein>
<dbReference type="EMBL" id="JAANES010000001">
    <property type="protein sequence ID" value="MBS3018429.1"/>
    <property type="molecule type" value="Genomic_DNA"/>
</dbReference>
<evidence type="ECO:0000256" key="1">
    <source>
        <dbReference type="SAM" id="MobiDB-lite"/>
    </source>
</evidence>
<proteinExistence type="predicted"/>
<keyword evidence="3" id="KW-1185">Reference proteome</keyword>